<dbReference type="AlphaFoldDB" id="A0A2B4R6Y7"/>
<dbReference type="OrthoDB" id="5986638at2759"/>
<evidence type="ECO:0000313" key="2">
    <source>
        <dbReference type="Proteomes" id="UP000225706"/>
    </source>
</evidence>
<proteinExistence type="predicted"/>
<evidence type="ECO:0000313" key="1">
    <source>
        <dbReference type="EMBL" id="PFX12579.1"/>
    </source>
</evidence>
<name>A0A2B4R6Y7_STYPI</name>
<protein>
    <submittedName>
        <fullName evidence="1">Uncharacterized protein</fullName>
    </submittedName>
</protein>
<dbReference type="EMBL" id="LSMT01001283">
    <property type="protein sequence ID" value="PFX12579.1"/>
    <property type="molecule type" value="Genomic_DNA"/>
</dbReference>
<dbReference type="Proteomes" id="UP000225706">
    <property type="component" value="Unassembled WGS sequence"/>
</dbReference>
<reference evidence="2" key="1">
    <citation type="journal article" date="2017" name="bioRxiv">
        <title>Comparative analysis of the genomes of Stylophora pistillata and Acropora digitifera provides evidence for extensive differences between species of corals.</title>
        <authorList>
            <person name="Voolstra C.R."/>
            <person name="Li Y."/>
            <person name="Liew Y.J."/>
            <person name="Baumgarten S."/>
            <person name="Zoccola D."/>
            <person name="Flot J.-F."/>
            <person name="Tambutte S."/>
            <person name="Allemand D."/>
            <person name="Aranda M."/>
        </authorList>
    </citation>
    <scope>NUCLEOTIDE SEQUENCE [LARGE SCALE GENOMIC DNA]</scope>
</reference>
<dbReference type="STRING" id="50429.A0A2B4R6Y7"/>
<organism evidence="1 2">
    <name type="scientific">Stylophora pistillata</name>
    <name type="common">Smooth cauliflower coral</name>
    <dbReference type="NCBI Taxonomy" id="50429"/>
    <lineage>
        <taxon>Eukaryota</taxon>
        <taxon>Metazoa</taxon>
        <taxon>Cnidaria</taxon>
        <taxon>Anthozoa</taxon>
        <taxon>Hexacorallia</taxon>
        <taxon>Scleractinia</taxon>
        <taxon>Astrocoeniina</taxon>
        <taxon>Pocilloporidae</taxon>
        <taxon>Stylophora</taxon>
    </lineage>
</organism>
<accession>A0A2B4R6Y7</accession>
<sequence length="344" mass="38853">MASACEVGECLGLHLNDVVRFLESGNHDCDTLDYAIFRLDWVLNVLARYLDTEGRGAINARVIDLVCEAREVVTNADHSRGAFQAGCIFTCQPGRPKLNVPQEQLQFLIERRFNTTQIASLLGISSRTIERRLREHNLNISTSYSNLSDQDLDTVIKSVLTDFPQTGYKRMTGFLRARWLIIQIGSTSSKFQVQSRIRAAMRRTNPEGTLLRALGIHVIPRRSYQVAGPLALWHVDGNHKLIRINRNLRAFQEAHTRAPISTEGNSSPEQLWVIGDEYGIDVDGPVPLEDHDEYVDVLPTVINHGQNFQQQLQVTIDPLHDSDCYGVGIYLEVLFLLENVCRTM</sequence>
<keyword evidence="2" id="KW-1185">Reference proteome</keyword>
<dbReference type="PANTHER" id="PTHR46791">
    <property type="entry name" value="EXPRESSED PROTEIN"/>
    <property type="match status" value="1"/>
</dbReference>
<comment type="caution">
    <text evidence="1">The sequence shown here is derived from an EMBL/GenBank/DDBJ whole genome shotgun (WGS) entry which is preliminary data.</text>
</comment>
<dbReference type="PANTHER" id="PTHR46791:SF11">
    <property type="entry name" value="INTEGRASE CATALYTIC DOMAIN-CONTAINING PROTEIN"/>
    <property type="match status" value="1"/>
</dbReference>
<gene>
    <name evidence="1" type="ORF">AWC38_SpisGene23441</name>
</gene>